<dbReference type="Proteomes" id="UP000000305">
    <property type="component" value="Unassembled WGS sequence"/>
</dbReference>
<feature type="chain" id="PRO_5003237934" evidence="2">
    <location>
        <begin position="20"/>
        <end position="67"/>
    </location>
</feature>
<dbReference type="EMBL" id="GL732585">
    <property type="protein sequence ID" value="EFX74193.1"/>
    <property type="molecule type" value="Genomic_DNA"/>
</dbReference>
<dbReference type="HOGENOM" id="CLU_2815057_0_0_1"/>
<dbReference type="OrthoDB" id="6381368at2759"/>
<sequence>MRFSVLIVVFLIGVTMMEAAPTPQNKRAKWKPKAIRDKEAAEAKAAEEAAKATPTTPKAVAAAARRS</sequence>
<keyword evidence="4" id="KW-1185">Reference proteome</keyword>
<evidence type="ECO:0000313" key="3">
    <source>
        <dbReference type="EMBL" id="EFX74193.1"/>
    </source>
</evidence>
<name>E9H252_DAPPU</name>
<keyword evidence="2" id="KW-0732">Signal</keyword>
<accession>E9H252</accession>
<organism evidence="3 4">
    <name type="scientific">Daphnia pulex</name>
    <name type="common">Water flea</name>
    <dbReference type="NCBI Taxonomy" id="6669"/>
    <lineage>
        <taxon>Eukaryota</taxon>
        <taxon>Metazoa</taxon>
        <taxon>Ecdysozoa</taxon>
        <taxon>Arthropoda</taxon>
        <taxon>Crustacea</taxon>
        <taxon>Branchiopoda</taxon>
        <taxon>Diplostraca</taxon>
        <taxon>Cladocera</taxon>
        <taxon>Anomopoda</taxon>
        <taxon>Daphniidae</taxon>
        <taxon>Daphnia</taxon>
    </lineage>
</organism>
<feature type="signal peptide" evidence="2">
    <location>
        <begin position="1"/>
        <end position="19"/>
    </location>
</feature>
<proteinExistence type="predicted"/>
<feature type="region of interest" description="Disordered" evidence="1">
    <location>
        <begin position="44"/>
        <end position="67"/>
    </location>
</feature>
<dbReference type="InParanoid" id="E9H252"/>
<dbReference type="KEGG" id="dpx:DAPPUDRAFT_307462"/>
<feature type="compositionally biased region" description="Low complexity" evidence="1">
    <location>
        <begin position="51"/>
        <end position="67"/>
    </location>
</feature>
<evidence type="ECO:0000256" key="2">
    <source>
        <dbReference type="SAM" id="SignalP"/>
    </source>
</evidence>
<reference evidence="3 4" key="1">
    <citation type="journal article" date="2011" name="Science">
        <title>The ecoresponsive genome of Daphnia pulex.</title>
        <authorList>
            <person name="Colbourne J.K."/>
            <person name="Pfrender M.E."/>
            <person name="Gilbert D."/>
            <person name="Thomas W.K."/>
            <person name="Tucker A."/>
            <person name="Oakley T.H."/>
            <person name="Tokishita S."/>
            <person name="Aerts A."/>
            <person name="Arnold G.J."/>
            <person name="Basu M.K."/>
            <person name="Bauer D.J."/>
            <person name="Caceres C.E."/>
            <person name="Carmel L."/>
            <person name="Casola C."/>
            <person name="Choi J.H."/>
            <person name="Detter J.C."/>
            <person name="Dong Q."/>
            <person name="Dusheyko S."/>
            <person name="Eads B.D."/>
            <person name="Frohlich T."/>
            <person name="Geiler-Samerotte K.A."/>
            <person name="Gerlach D."/>
            <person name="Hatcher P."/>
            <person name="Jogdeo S."/>
            <person name="Krijgsveld J."/>
            <person name="Kriventseva E.V."/>
            <person name="Kultz D."/>
            <person name="Laforsch C."/>
            <person name="Lindquist E."/>
            <person name="Lopez J."/>
            <person name="Manak J.R."/>
            <person name="Muller J."/>
            <person name="Pangilinan J."/>
            <person name="Patwardhan R.P."/>
            <person name="Pitluck S."/>
            <person name="Pritham E.J."/>
            <person name="Rechtsteiner A."/>
            <person name="Rho M."/>
            <person name="Rogozin I.B."/>
            <person name="Sakarya O."/>
            <person name="Salamov A."/>
            <person name="Schaack S."/>
            <person name="Shapiro H."/>
            <person name="Shiga Y."/>
            <person name="Skalitzky C."/>
            <person name="Smith Z."/>
            <person name="Souvorov A."/>
            <person name="Sung W."/>
            <person name="Tang Z."/>
            <person name="Tsuchiya D."/>
            <person name="Tu H."/>
            <person name="Vos H."/>
            <person name="Wang M."/>
            <person name="Wolf Y.I."/>
            <person name="Yamagata H."/>
            <person name="Yamada T."/>
            <person name="Ye Y."/>
            <person name="Shaw J.R."/>
            <person name="Andrews J."/>
            <person name="Crease T.J."/>
            <person name="Tang H."/>
            <person name="Lucas S.M."/>
            <person name="Robertson H.M."/>
            <person name="Bork P."/>
            <person name="Koonin E.V."/>
            <person name="Zdobnov E.M."/>
            <person name="Grigoriev I.V."/>
            <person name="Lynch M."/>
            <person name="Boore J.L."/>
        </authorList>
    </citation>
    <scope>NUCLEOTIDE SEQUENCE [LARGE SCALE GENOMIC DNA]</scope>
</reference>
<evidence type="ECO:0000256" key="1">
    <source>
        <dbReference type="SAM" id="MobiDB-lite"/>
    </source>
</evidence>
<gene>
    <name evidence="3" type="ORF">DAPPUDRAFT_307462</name>
</gene>
<dbReference type="AlphaFoldDB" id="E9H252"/>
<evidence type="ECO:0000313" key="4">
    <source>
        <dbReference type="Proteomes" id="UP000000305"/>
    </source>
</evidence>
<protein>
    <submittedName>
        <fullName evidence="3">Uncharacterized protein</fullName>
    </submittedName>
</protein>